<sequence>MIYWLVIIQPFIMKRGTVMWAVSKRKFSNLLDRIARTVHLDANRTIEWYSYILFLIPIALWLMIEMRILASKQSWTVMFKQPAVAVGVIIAFVDLMTGYYLLLKEQEVLETYENYRFFMMWQAISQILVGNFLCFVMALIGIHEAKSLKNGQRDATVTVVSIVSGLFLVICFGFILLMSL</sequence>
<gene>
    <name evidence="2" type="ORF">HMPREF0493_1549</name>
</gene>
<keyword evidence="1" id="KW-0812">Transmembrane</keyword>
<feature type="transmembrane region" description="Helical" evidence="1">
    <location>
        <begin position="82"/>
        <end position="103"/>
    </location>
</feature>
<name>D4YVI8_9LACO</name>
<reference evidence="2 3" key="1">
    <citation type="submission" date="2010-04" db="EMBL/GenBank/DDBJ databases">
        <authorList>
            <person name="Muzny D."/>
            <person name="Qin X."/>
            <person name="Deng J."/>
            <person name="Jiang H."/>
            <person name="Liu Y."/>
            <person name="Qu J."/>
            <person name="Song X.-Z."/>
            <person name="Zhang L."/>
            <person name="Thornton R."/>
            <person name="Coyle M."/>
            <person name="Francisco L."/>
            <person name="Jackson L."/>
            <person name="Javaid M."/>
            <person name="Korchina V."/>
            <person name="Kovar C."/>
            <person name="Mata R."/>
            <person name="Mathew T."/>
            <person name="Ngo R."/>
            <person name="Nguyen L."/>
            <person name="Nguyen N."/>
            <person name="Okwuonu G."/>
            <person name="Ongeri F."/>
            <person name="Pham C."/>
            <person name="Simmons D."/>
            <person name="Wilczek-Boney K."/>
            <person name="Hale W."/>
            <person name="Jakkamsetti A."/>
            <person name="Pham P."/>
            <person name="Ruth R."/>
            <person name="San Lucas F."/>
            <person name="Warren J."/>
            <person name="Zhang J."/>
            <person name="Zhao Z."/>
            <person name="Zhou C."/>
            <person name="Zhu D."/>
            <person name="Lee S."/>
            <person name="Bess C."/>
            <person name="Blankenburg K."/>
            <person name="Forbes L."/>
            <person name="Fu Q."/>
            <person name="Gubbala S."/>
            <person name="Hirani K."/>
            <person name="Jayaseelan J.C."/>
            <person name="Lara F."/>
            <person name="Munidasa M."/>
            <person name="Palculict T."/>
            <person name="Patil S."/>
            <person name="Pu L.-L."/>
            <person name="Saada N."/>
            <person name="Tang L."/>
            <person name="Weissenberger G."/>
            <person name="Zhu Y."/>
            <person name="Hemphill L."/>
            <person name="Shang Y."/>
            <person name="Youmans B."/>
            <person name="Ayvaz T."/>
            <person name="Ross M."/>
            <person name="Santibanez J."/>
            <person name="Aqrawi P."/>
            <person name="Gross S."/>
            <person name="Joshi V."/>
            <person name="Fowler G."/>
            <person name="Nazareth L."/>
            <person name="Reid J."/>
            <person name="Worley K."/>
            <person name="Petrosino J."/>
            <person name="Highlander S."/>
            <person name="Gibbs R."/>
        </authorList>
    </citation>
    <scope>NUCLEOTIDE SEQUENCE [LARGE SCALE GENOMIC DNA]</scope>
    <source>
        <strain evidence="2 3">DSM 11664</strain>
    </source>
</reference>
<protein>
    <submittedName>
        <fullName evidence="2">Uncharacterized protein</fullName>
    </submittedName>
</protein>
<comment type="caution">
    <text evidence="2">The sequence shown here is derived from an EMBL/GenBank/DDBJ whole genome shotgun (WGS) entry which is preliminary data.</text>
</comment>
<dbReference type="eggNOG" id="ENOG50309TS">
    <property type="taxonomic scope" value="Bacteria"/>
</dbReference>
<feature type="transmembrane region" description="Helical" evidence="1">
    <location>
        <begin position="48"/>
        <end position="70"/>
    </location>
</feature>
<evidence type="ECO:0000313" key="3">
    <source>
        <dbReference type="Proteomes" id="UP000004069"/>
    </source>
</evidence>
<evidence type="ECO:0000313" key="2">
    <source>
        <dbReference type="EMBL" id="EFG54784.1"/>
    </source>
</evidence>
<keyword evidence="1" id="KW-1133">Transmembrane helix</keyword>
<dbReference type="AlphaFoldDB" id="D4YVI8"/>
<proteinExistence type="predicted"/>
<dbReference type="STRING" id="83683.B1745_05115"/>
<organism evidence="2 3">
    <name type="scientific">Lactobacillus amylolyticus DSM 11664</name>
    <dbReference type="NCBI Taxonomy" id="585524"/>
    <lineage>
        <taxon>Bacteria</taxon>
        <taxon>Bacillati</taxon>
        <taxon>Bacillota</taxon>
        <taxon>Bacilli</taxon>
        <taxon>Lactobacillales</taxon>
        <taxon>Lactobacillaceae</taxon>
        <taxon>Lactobacillus</taxon>
    </lineage>
</organism>
<accession>D4YVI8</accession>
<feature type="transmembrane region" description="Helical" evidence="1">
    <location>
        <begin position="155"/>
        <end position="178"/>
    </location>
</feature>
<keyword evidence="1" id="KW-0472">Membrane</keyword>
<evidence type="ECO:0000256" key="1">
    <source>
        <dbReference type="SAM" id="Phobius"/>
    </source>
</evidence>
<keyword evidence="3" id="KW-1185">Reference proteome</keyword>
<dbReference type="EMBL" id="ADNY01000066">
    <property type="protein sequence ID" value="EFG54784.1"/>
    <property type="molecule type" value="Genomic_DNA"/>
</dbReference>
<dbReference type="Proteomes" id="UP000004069">
    <property type="component" value="Unassembled WGS sequence"/>
</dbReference>
<feature type="transmembrane region" description="Helical" evidence="1">
    <location>
        <begin position="123"/>
        <end position="143"/>
    </location>
</feature>